<evidence type="ECO:0000313" key="2">
    <source>
        <dbReference type="EMBL" id="KAL3825381.1"/>
    </source>
</evidence>
<dbReference type="Proteomes" id="UP001634393">
    <property type="component" value="Unassembled WGS sequence"/>
</dbReference>
<dbReference type="Pfam" id="PF13963">
    <property type="entry name" value="Transpos_assoc"/>
    <property type="match status" value="1"/>
</dbReference>
<reference evidence="2 3" key="1">
    <citation type="submission" date="2024-12" db="EMBL/GenBank/DDBJ databases">
        <title>The unique morphological basis and parallel evolutionary history of personate flowers in Penstemon.</title>
        <authorList>
            <person name="Depatie T.H."/>
            <person name="Wessinger C.A."/>
        </authorList>
    </citation>
    <scope>NUCLEOTIDE SEQUENCE [LARGE SCALE GENOMIC DNA]</scope>
    <source>
        <strain evidence="2">WTNN_2</strain>
        <tissue evidence="2">Leaf</tissue>
    </source>
</reference>
<gene>
    <name evidence="2" type="ORF">ACJIZ3_021410</name>
</gene>
<sequence>MDKSWMKLDDYTSDDYANGVRSFIRFALENSRDNNKMLCPCRNCLNLKSYPASLVKLHLLSNGIDVGYIKWLHHFEIAENLISPSTNNYNEGEDEECDEGDDTWVEYFSSDDEEPSQAYVDKVFVPNFMANAQAANDKISSQVASLHSLYLSMSSLLDSFKRDVNGLSMEHDA</sequence>
<comment type="caution">
    <text evidence="2">The sequence shown here is derived from an EMBL/GenBank/DDBJ whole genome shotgun (WGS) entry which is preliminary data.</text>
</comment>
<dbReference type="InterPro" id="IPR029480">
    <property type="entry name" value="Transpos_assoc"/>
</dbReference>
<keyword evidence="3" id="KW-1185">Reference proteome</keyword>
<dbReference type="EMBL" id="JBJXBP010000006">
    <property type="protein sequence ID" value="KAL3825381.1"/>
    <property type="molecule type" value="Genomic_DNA"/>
</dbReference>
<proteinExistence type="predicted"/>
<organism evidence="2 3">
    <name type="scientific">Penstemon smallii</name>
    <dbReference type="NCBI Taxonomy" id="265156"/>
    <lineage>
        <taxon>Eukaryota</taxon>
        <taxon>Viridiplantae</taxon>
        <taxon>Streptophyta</taxon>
        <taxon>Embryophyta</taxon>
        <taxon>Tracheophyta</taxon>
        <taxon>Spermatophyta</taxon>
        <taxon>Magnoliopsida</taxon>
        <taxon>eudicotyledons</taxon>
        <taxon>Gunneridae</taxon>
        <taxon>Pentapetalae</taxon>
        <taxon>asterids</taxon>
        <taxon>lamiids</taxon>
        <taxon>Lamiales</taxon>
        <taxon>Plantaginaceae</taxon>
        <taxon>Cheloneae</taxon>
        <taxon>Penstemon</taxon>
    </lineage>
</organism>
<dbReference type="AlphaFoldDB" id="A0ABD3SLA8"/>
<feature type="domain" description="Transposase-associated" evidence="1">
    <location>
        <begin position="3"/>
        <end position="75"/>
    </location>
</feature>
<evidence type="ECO:0000259" key="1">
    <source>
        <dbReference type="Pfam" id="PF13963"/>
    </source>
</evidence>
<name>A0ABD3SLA8_9LAMI</name>
<protein>
    <recommendedName>
        <fullName evidence="1">Transposase-associated domain-containing protein</fullName>
    </recommendedName>
</protein>
<evidence type="ECO:0000313" key="3">
    <source>
        <dbReference type="Proteomes" id="UP001634393"/>
    </source>
</evidence>
<accession>A0ABD3SLA8</accession>